<dbReference type="InterPro" id="IPR013428">
    <property type="entry name" value="Membrane-bound_put_N"/>
</dbReference>
<keyword evidence="5" id="KW-0812">Transmembrane</keyword>
<dbReference type="GO" id="GO:0009055">
    <property type="term" value="F:electron transfer activity"/>
    <property type="evidence" value="ECO:0007669"/>
    <property type="project" value="InterPro"/>
</dbReference>
<dbReference type="Proteomes" id="UP000008631">
    <property type="component" value="Chromosome"/>
</dbReference>
<dbReference type="Gene3D" id="2.120.10.30">
    <property type="entry name" value="TolB, C-terminal domain"/>
    <property type="match status" value="1"/>
</dbReference>
<dbReference type="EMBL" id="CP002353">
    <property type="protein sequence ID" value="ADV62576.1"/>
    <property type="molecule type" value="Genomic_DNA"/>
</dbReference>
<dbReference type="NCBIfam" id="TIGR02603">
    <property type="entry name" value="CxxCH_TIGR02603"/>
    <property type="match status" value="1"/>
</dbReference>
<dbReference type="SUPFAM" id="SSF48371">
    <property type="entry name" value="ARM repeat"/>
    <property type="match status" value="1"/>
</dbReference>
<dbReference type="Gene3D" id="1.10.760.10">
    <property type="entry name" value="Cytochrome c-like domain"/>
    <property type="match status" value="1"/>
</dbReference>
<gene>
    <name evidence="7" type="ordered locus">Isop_1996</name>
</gene>
<feature type="transmembrane region" description="Helical" evidence="5">
    <location>
        <begin position="20"/>
        <end position="40"/>
    </location>
</feature>
<organism evidence="7 8">
    <name type="scientific">Isosphaera pallida (strain ATCC 43644 / DSM 9630 / IS1B)</name>
    <dbReference type="NCBI Taxonomy" id="575540"/>
    <lineage>
        <taxon>Bacteria</taxon>
        <taxon>Pseudomonadati</taxon>
        <taxon>Planctomycetota</taxon>
        <taxon>Planctomycetia</taxon>
        <taxon>Isosphaerales</taxon>
        <taxon>Isosphaeraceae</taxon>
        <taxon>Isosphaera</taxon>
    </lineage>
</organism>
<keyword evidence="5" id="KW-1133">Transmembrane helix</keyword>
<evidence type="ECO:0000259" key="6">
    <source>
        <dbReference type="PROSITE" id="PS51007"/>
    </source>
</evidence>
<dbReference type="SUPFAM" id="SSF50952">
    <property type="entry name" value="Soluble quinoprotein glucose dehydrogenase"/>
    <property type="match status" value="1"/>
</dbReference>
<dbReference type="OrthoDB" id="221643at2"/>
<dbReference type="GO" id="GO:0020037">
    <property type="term" value="F:heme binding"/>
    <property type="evidence" value="ECO:0007669"/>
    <property type="project" value="InterPro"/>
</dbReference>
<keyword evidence="3 4" id="KW-0408">Iron</keyword>
<dbReference type="Pfam" id="PF13646">
    <property type="entry name" value="HEAT_2"/>
    <property type="match status" value="1"/>
</dbReference>
<dbReference type="eggNOG" id="COG2010">
    <property type="taxonomic scope" value="Bacteria"/>
</dbReference>
<name>E8R357_ISOPI</name>
<feature type="domain" description="Cytochrome c" evidence="6">
    <location>
        <begin position="930"/>
        <end position="1063"/>
    </location>
</feature>
<dbReference type="GO" id="GO:0046872">
    <property type="term" value="F:metal ion binding"/>
    <property type="evidence" value="ECO:0007669"/>
    <property type="project" value="UniProtKB-KW"/>
</dbReference>
<dbReference type="Gene3D" id="1.25.10.10">
    <property type="entry name" value="Leucine-rich Repeat Variant"/>
    <property type="match status" value="1"/>
</dbReference>
<dbReference type="eggNOG" id="COG2133">
    <property type="taxonomic scope" value="Bacteria"/>
</dbReference>
<dbReference type="InterPro" id="IPR011042">
    <property type="entry name" value="6-blade_b-propeller_TolB-like"/>
</dbReference>
<reference key="1">
    <citation type="submission" date="2010-11" db="EMBL/GenBank/DDBJ databases">
        <title>The complete sequence of chromosome of Isophaera pallida ATCC 43644.</title>
        <authorList>
            <consortium name="US DOE Joint Genome Institute (JGI-PGF)"/>
            <person name="Lucas S."/>
            <person name="Copeland A."/>
            <person name="Lapidus A."/>
            <person name="Bruce D."/>
            <person name="Goodwin L."/>
            <person name="Pitluck S."/>
            <person name="Kyrpides N."/>
            <person name="Mavromatis K."/>
            <person name="Pagani I."/>
            <person name="Ivanova N."/>
            <person name="Saunders E."/>
            <person name="Brettin T."/>
            <person name="Detter J.C."/>
            <person name="Han C."/>
            <person name="Tapia R."/>
            <person name="Land M."/>
            <person name="Hauser L."/>
            <person name="Markowitz V."/>
            <person name="Cheng J.-F."/>
            <person name="Hugenholtz P."/>
            <person name="Woyke T."/>
            <person name="Wu D."/>
            <person name="Eisen J.A."/>
        </authorList>
    </citation>
    <scope>NUCLEOTIDE SEQUENCE</scope>
    <source>
        <strain>ATCC 43644</strain>
    </source>
</reference>
<evidence type="ECO:0000313" key="8">
    <source>
        <dbReference type="Proteomes" id="UP000008631"/>
    </source>
</evidence>
<keyword evidence="5" id="KW-0472">Membrane</keyword>
<keyword evidence="8" id="KW-1185">Reference proteome</keyword>
<dbReference type="AlphaFoldDB" id="E8R357"/>
<dbReference type="InParanoid" id="E8R357"/>
<keyword evidence="2 4" id="KW-0479">Metal-binding</keyword>
<dbReference type="PROSITE" id="PS51007">
    <property type="entry name" value="CYTC"/>
    <property type="match status" value="1"/>
</dbReference>
<dbReference type="InterPro" id="IPR011041">
    <property type="entry name" value="Quinoprot_gluc/sorb_DH_b-prop"/>
</dbReference>
<dbReference type="InterPro" id="IPR036909">
    <property type="entry name" value="Cyt_c-like_dom_sf"/>
</dbReference>
<sequence>MTTARRWRFQRNGTVFREGWLGTIGLGIGLFLLLADPGWVANRVAAQDLVATTEPLEPAAQRLKLRVPDGFEIQLVAAEPDIQKPLNLAFDARGRLWVTDTVEYPYPAEEGTVPRDTLKILEDFGPDGRARRITTFAAQLNIPIGVLPWGNGAIGHSIPQLWRFRDLDDDGRADLREALLGPFGYRDTHGMVSHLRRGFDGWIHCCHGFANDSEIRDRRGRVLRLNSGNTFRFRLRPEGVEAEHATLDLEVEPFTFGQVNPFGLAFDAWGDLYSCDCHSQPLYLLMREGCYPSFGKPDDGLGFTPEVTLDDHGSTGIAGVVVYEADHFPDLWRGTVFIGNPVTSRINHDRLEWNGSTPRVVRQPDFVVSDDPWFRPVDLRLGPDGALYVADFYNRIIGHYEVPLTHPGRDRHRGRIWRIVHQGQGGRPLAPIVDRRRADAERLIADLDDANLEVRLTATHELVDRFQRDPSNGLDRRLQEALETSGTGNHNGAPPKIAPLTPIGRTHALWALQRMGRLTDALTRTFACDPDPLVRTHLMRMLGDRAPETWTEAIRALAHAGLNDPHPRVRRAAAEALSRHPQAVSVAPLIAAIRAVDANDPLLRHGLRIALRNQLRDDSAAAWHRVEALGEADPSARAIAADVAVGVPSARAAAFLMACLEDQTNPVAPNRREASIRHIARHGDDPVVAALIGWIAGTEVGGAPLRGVAALSSYAEGARQRGRSLDPRALDQALTLCQRLLESSESTDETIRAATDLAKTLKLTAIHADLLAFAHQTTRPAHQRAWVLTAAAELDPPATVETLAAIVTDRSEFWGLRAHMGDVLAGLQPERSRPALLEALGDAPLHLQTPLAASLARDPAGAAALVEAIEAGRVSRLVLKDRTVEMRLLATRGSAAAEELERLRMGMPDADQALQELIERRRARYREIPVDVARGRAVFEQHCASCHMIGNQGGKVGPQLDGVAIRGPDRLHEDILDPSRNVDQAFRLTTLVLASGQVVSGLVVREEGQLIVLADADGRERAYDAHEIDERVVSNLSPMPANFGERLDETELAHLIQFLVAQPGMR</sequence>
<evidence type="ECO:0000256" key="3">
    <source>
        <dbReference type="ARBA" id="ARBA00023004"/>
    </source>
</evidence>
<dbReference type="Pfam" id="PF00034">
    <property type="entry name" value="Cytochrom_C"/>
    <property type="match status" value="1"/>
</dbReference>
<dbReference type="STRING" id="575540.Isop_1996"/>
<dbReference type="SUPFAM" id="SSF46626">
    <property type="entry name" value="Cytochrome c"/>
    <property type="match status" value="1"/>
</dbReference>
<keyword evidence="1 4" id="KW-0349">Heme</keyword>
<dbReference type="eggNOG" id="COG1413">
    <property type="taxonomic scope" value="Bacteria"/>
</dbReference>
<dbReference type="InterPro" id="IPR055557">
    <property type="entry name" value="DUF7133"/>
</dbReference>
<dbReference type="InterPro" id="IPR009056">
    <property type="entry name" value="Cyt_c-like_dom"/>
</dbReference>
<dbReference type="Pfam" id="PF23500">
    <property type="entry name" value="DUF7133"/>
    <property type="match status" value="1"/>
</dbReference>
<proteinExistence type="predicted"/>
<dbReference type="InterPro" id="IPR016024">
    <property type="entry name" value="ARM-type_fold"/>
</dbReference>
<dbReference type="InterPro" id="IPR011989">
    <property type="entry name" value="ARM-like"/>
</dbReference>
<protein>
    <submittedName>
        <fullName evidence="7">Membrane-bound dehydrogenase domain protein</fullName>
    </submittedName>
</protein>
<evidence type="ECO:0000256" key="4">
    <source>
        <dbReference type="PROSITE-ProRule" id="PRU00433"/>
    </source>
</evidence>
<dbReference type="KEGG" id="ipa:Isop_1996"/>
<reference evidence="7 8" key="2">
    <citation type="journal article" date="2011" name="Stand. Genomic Sci.">
        <title>Complete genome sequence of Isosphaera pallida type strain (IS1B).</title>
        <authorList>
            <consortium name="US DOE Joint Genome Institute (JGI-PGF)"/>
            <person name="Goker M."/>
            <person name="Cleland D."/>
            <person name="Saunders E."/>
            <person name="Lapidus A."/>
            <person name="Nolan M."/>
            <person name="Lucas S."/>
            <person name="Hammon N."/>
            <person name="Deshpande S."/>
            <person name="Cheng J.F."/>
            <person name="Tapia R."/>
            <person name="Han C."/>
            <person name="Goodwin L."/>
            <person name="Pitluck S."/>
            <person name="Liolios K."/>
            <person name="Pagani I."/>
            <person name="Ivanova N."/>
            <person name="Mavromatis K."/>
            <person name="Pati A."/>
            <person name="Chen A."/>
            <person name="Palaniappan K."/>
            <person name="Land M."/>
            <person name="Hauser L."/>
            <person name="Chang Y.J."/>
            <person name="Jeffries C.D."/>
            <person name="Detter J.C."/>
            <person name="Beck B."/>
            <person name="Woyke T."/>
            <person name="Bristow J."/>
            <person name="Eisen J.A."/>
            <person name="Markowitz V."/>
            <person name="Hugenholtz P."/>
            <person name="Kyrpides N.C."/>
            <person name="Klenk H.P."/>
        </authorList>
    </citation>
    <scope>NUCLEOTIDE SEQUENCE [LARGE SCALE GENOMIC DNA]</scope>
    <source>
        <strain evidence="8">ATCC 43644 / DSM 9630 / IS1B</strain>
    </source>
</reference>
<evidence type="ECO:0000256" key="2">
    <source>
        <dbReference type="ARBA" id="ARBA00022723"/>
    </source>
</evidence>
<dbReference type="InterPro" id="IPR013427">
    <property type="entry name" value="Haem-bd_dom_put"/>
</dbReference>
<dbReference type="NCBIfam" id="TIGR02604">
    <property type="entry name" value="Piru_Ver_Nterm"/>
    <property type="match status" value="1"/>
</dbReference>
<accession>E8R357</accession>
<evidence type="ECO:0000256" key="5">
    <source>
        <dbReference type="SAM" id="Phobius"/>
    </source>
</evidence>
<dbReference type="PANTHER" id="PTHR33546:SF1">
    <property type="entry name" value="LARGE, MULTIFUNCTIONAL SECRETED PROTEIN"/>
    <property type="match status" value="1"/>
</dbReference>
<dbReference type="HOGENOM" id="CLU_004500_1_0_0"/>
<dbReference type="InterPro" id="IPR004155">
    <property type="entry name" value="PBS_lyase_HEAT"/>
</dbReference>
<dbReference type="PANTHER" id="PTHR33546">
    <property type="entry name" value="LARGE, MULTIFUNCTIONAL SECRETED PROTEIN-RELATED"/>
    <property type="match status" value="1"/>
</dbReference>
<evidence type="ECO:0000256" key="1">
    <source>
        <dbReference type="ARBA" id="ARBA00022617"/>
    </source>
</evidence>
<dbReference type="SMART" id="SM00567">
    <property type="entry name" value="EZ_HEAT"/>
    <property type="match status" value="3"/>
</dbReference>
<evidence type="ECO:0000313" key="7">
    <source>
        <dbReference type="EMBL" id="ADV62576.1"/>
    </source>
</evidence>